<keyword evidence="4" id="KW-0547">Nucleotide-binding</keyword>
<comment type="subcellular location">
    <subcellularLocation>
        <location evidence="1">Cell membrane</location>
        <topology evidence="1">Lipid-anchor</topology>
    </subcellularLocation>
</comment>
<dbReference type="GO" id="GO:0005525">
    <property type="term" value="F:GTP binding"/>
    <property type="evidence" value="ECO:0007669"/>
    <property type="project" value="UniProtKB-KW"/>
</dbReference>
<keyword evidence="4" id="KW-0342">GTP-binding</keyword>
<keyword evidence="3" id="KW-0488">Methylation</keyword>
<protein>
    <submittedName>
        <fullName evidence="9">Uncharacterized protein</fullName>
    </submittedName>
</protein>
<reference evidence="9" key="1">
    <citation type="submission" date="2018-11" db="EMBL/GenBank/DDBJ databases">
        <authorList>
            <consortium name="Pathogen Informatics"/>
        </authorList>
    </citation>
    <scope>NUCLEOTIDE SEQUENCE</scope>
</reference>
<evidence type="ECO:0000256" key="3">
    <source>
        <dbReference type="ARBA" id="ARBA00022481"/>
    </source>
</evidence>
<dbReference type="EMBL" id="CAAALY010005073">
    <property type="protein sequence ID" value="VEL08926.1"/>
    <property type="molecule type" value="Genomic_DNA"/>
</dbReference>
<sequence>MAELKLGDEDSLNATIVVLGDARVGKTAIIHRLVCWQSETLEGRYQPTVEDSYTRDYIVHQYRCRIRIMDTSGSYDFPAMQRLWIRRASAFLLVASRDRQQSLDNLISLREQICEERPDEHDRLPIVLAVNKHDLHIDQWVLTDAEIEAGVRRLGLPGANMEAVVSTSALVNEGISQLLQVLWEQNELFQMRHIHFPSIATPPTSYIGFTSSYLASAVSCAGANSLGDLRSRRFSAFAAIDKPNHPSLSSNIGSCQTYYDGGQTRKKGGSSNILGVACEEGHAGRLNLDLDTNEVTGKRIHRSSVTGTSTGRSSNASSGNGSGNNPSSRKLSLVMASKSLFKNRFLSQRRSHTSELKRECRPNPEKPIVMDCTIS</sequence>
<comment type="similarity">
    <text evidence="7">Belongs to the small GTPase superfamily. RasD family.</text>
</comment>
<dbReference type="Pfam" id="PF00071">
    <property type="entry name" value="Ras"/>
    <property type="match status" value="1"/>
</dbReference>
<dbReference type="InterPro" id="IPR005225">
    <property type="entry name" value="Small_GTP-bd"/>
</dbReference>
<keyword evidence="5" id="KW-0472">Membrane</keyword>
<gene>
    <name evidence="9" type="ORF">PXEA_LOCUS2366</name>
</gene>
<dbReference type="PRINTS" id="PR00449">
    <property type="entry name" value="RASTRNSFRMNG"/>
</dbReference>
<evidence type="ECO:0000313" key="10">
    <source>
        <dbReference type="Proteomes" id="UP000784294"/>
    </source>
</evidence>
<dbReference type="Proteomes" id="UP000784294">
    <property type="component" value="Unassembled WGS sequence"/>
</dbReference>
<feature type="region of interest" description="Disordered" evidence="8">
    <location>
        <begin position="351"/>
        <end position="375"/>
    </location>
</feature>
<keyword evidence="10" id="KW-1185">Reference proteome</keyword>
<feature type="compositionally biased region" description="Basic and acidic residues" evidence="8">
    <location>
        <begin position="352"/>
        <end position="364"/>
    </location>
</feature>
<dbReference type="SMART" id="SM00173">
    <property type="entry name" value="RAS"/>
    <property type="match status" value="1"/>
</dbReference>
<accession>A0A3S4ZWL8</accession>
<evidence type="ECO:0000256" key="6">
    <source>
        <dbReference type="ARBA" id="ARBA00023288"/>
    </source>
</evidence>
<comment type="caution">
    <text evidence="9">The sequence shown here is derived from an EMBL/GenBank/DDBJ whole genome shotgun (WGS) entry which is preliminary data.</text>
</comment>
<dbReference type="InterPro" id="IPR001806">
    <property type="entry name" value="Small_GTPase"/>
</dbReference>
<feature type="compositionally biased region" description="Low complexity" evidence="8">
    <location>
        <begin position="303"/>
        <end position="328"/>
    </location>
</feature>
<organism evidence="9 10">
    <name type="scientific">Protopolystoma xenopodis</name>
    <dbReference type="NCBI Taxonomy" id="117903"/>
    <lineage>
        <taxon>Eukaryota</taxon>
        <taxon>Metazoa</taxon>
        <taxon>Spiralia</taxon>
        <taxon>Lophotrochozoa</taxon>
        <taxon>Platyhelminthes</taxon>
        <taxon>Monogenea</taxon>
        <taxon>Polyopisthocotylea</taxon>
        <taxon>Polystomatidea</taxon>
        <taxon>Polystomatidae</taxon>
        <taxon>Protopolystoma</taxon>
    </lineage>
</organism>
<evidence type="ECO:0000256" key="4">
    <source>
        <dbReference type="ARBA" id="ARBA00023134"/>
    </source>
</evidence>
<evidence type="ECO:0000256" key="5">
    <source>
        <dbReference type="ARBA" id="ARBA00023136"/>
    </source>
</evidence>
<evidence type="ECO:0000256" key="1">
    <source>
        <dbReference type="ARBA" id="ARBA00004193"/>
    </source>
</evidence>
<dbReference type="Gene3D" id="3.40.50.300">
    <property type="entry name" value="P-loop containing nucleotide triphosphate hydrolases"/>
    <property type="match status" value="1"/>
</dbReference>
<dbReference type="PROSITE" id="PS51419">
    <property type="entry name" value="RAB"/>
    <property type="match status" value="1"/>
</dbReference>
<dbReference type="OrthoDB" id="265044at2759"/>
<evidence type="ECO:0000256" key="2">
    <source>
        <dbReference type="ARBA" id="ARBA00022475"/>
    </source>
</evidence>
<feature type="region of interest" description="Disordered" evidence="8">
    <location>
        <begin position="297"/>
        <end position="329"/>
    </location>
</feature>
<keyword evidence="6" id="KW-0449">Lipoprotein</keyword>
<dbReference type="InterPro" id="IPR027417">
    <property type="entry name" value="P-loop_NTPase"/>
</dbReference>
<dbReference type="PANTHER" id="PTHR46149">
    <property type="entry name" value="MIP08469P"/>
    <property type="match status" value="1"/>
</dbReference>
<keyword evidence="2" id="KW-1003">Cell membrane</keyword>
<dbReference type="SUPFAM" id="SSF52540">
    <property type="entry name" value="P-loop containing nucleoside triphosphate hydrolases"/>
    <property type="match status" value="1"/>
</dbReference>
<name>A0A3S4ZWL8_9PLAT</name>
<evidence type="ECO:0000256" key="8">
    <source>
        <dbReference type="SAM" id="MobiDB-lite"/>
    </source>
</evidence>
<dbReference type="NCBIfam" id="TIGR00231">
    <property type="entry name" value="small_GTP"/>
    <property type="match status" value="1"/>
</dbReference>
<dbReference type="GO" id="GO:0005886">
    <property type="term" value="C:plasma membrane"/>
    <property type="evidence" value="ECO:0007669"/>
    <property type="project" value="UniProtKB-SubCell"/>
</dbReference>
<dbReference type="SMART" id="SM00174">
    <property type="entry name" value="RHO"/>
    <property type="match status" value="1"/>
</dbReference>
<dbReference type="InterPro" id="IPR052236">
    <property type="entry name" value="Small_GTPase_RasD"/>
</dbReference>
<dbReference type="GO" id="GO:0003924">
    <property type="term" value="F:GTPase activity"/>
    <property type="evidence" value="ECO:0007669"/>
    <property type="project" value="InterPro"/>
</dbReference>
<evidence type="ECO:0000313" key="9">
    <source>
        <dbReference type="EMBL" id="VEL08926.1"/>
    </source>
</evidence>
<proteinExistence type="inferred from homology"/>
<dbReference type="SMART" id="SM00175">
    <property type="entry name" value="RAB"/>
    <property type="match status" value="1"/>
</dbReference>
<dbReference type="PROSITE" id="PS51421">
    <property type="entry name" value="RAS"/>
    <property type="match status" value="1"/>
</dbReference>
<evidence type="ECO:0000256" key="7">
    <source>
        <dbReference type="ARBA" id="ARBA00038061"/>
    </source>
</evidence>
<dbReference type="AlphaFoldDB" id="A0A3S4ZWL8"/>